<dbReference type="EMBL" id="JAXAVX010000002">
    <property type="protein sequence ID" value="MDX8151226.1"/>
    <property type="molecule type" value="Genomic_DNA"/>
</dbReference>
<protein>
    <recommendedName>
        <fullName evidence="3">SAM-dependent methyltransferase</fullName>
    </recommendedName>
</protein>
<comment type="caution">
    <text evidence="1">The sequence shown here is derived from an EMBL/GenBank/DDBJ whole genome shotgun (WGS) entry which is preliminary data.</text>
</comment>
<reference evidence="1 2" key="1">
    <citation type="submission" date="2023-11" db="EMBL/GenBank/DDBJ databases">
        <authorList>
            <person name="Xu M."/>
            <person name="Jiang T."/>
        </authorList>
    </citation>
    <scope>NUCLEOTIDE SEQUENCE [LARGE SCALE GENOMIC DNA]</scope>
    <source>
        <strain evidence="1 2">SD</strain>
    </source>
</reference>
<organism evidence="1 2">
    <name type="scientific">Patulibacter brassicae</name>
    <dbReference type="NCBI Taxonomy" id="1705717"/>
    <lineage>
        <taxon>Bacteria</taxon>
        <taxon>Bacillati</taxon>
        <taxon>Actinomycetota</taxon>
        <taxon>Thermoleophilia</taxon>
        <taxon>Solirubrobacterales</taxon>
        <taxon>Patulibacteraceae</taxon>
        <taxon>Patulibacter</taxon>
    </lineage>
</organism>
<evidence type="ECO:0000313" key="2">
    <source>
        <dbReference type="Proteomes" id="UP001277761"/>
    </source>
</evidence>
<dbReference type="RefSeq" id="WP_319953376.1">
    <property type="nucleotide sequence ID" value="NZ_JAXAVX010000002.1"/>
</dbReference>
<dbReference type="Proteomes" id="UP001277761">
    <property type="component" value="Unassembled WGS sequence"/>
</dbReference>
<sequence>MRTTLAIEQWRAGDRFVERLDEPTLRRVQPVLEATYAELRRRLGSAFTVDELVELYEAGGGWALDLASRLAPEHPETWDARIVDAAFHQYLRQAQDWGGGRFLALDRGDED</sequence>
<name>A0ABU4VHC5_9ACTN</name>
<evidence type="ECO:0000313" key="1">
    <source>
        <dbReference type="EMBL" id="MDX8151226.1"/>
    </source>
</evidence>
<accession>A0ABU4VHC5</accession>
<gene>
    <name evidence="1" type="ORF">SK069_06465</name>
</gene>
<keyword evidence="2" id="KW-1185">Reference proteome</keyword>
<evidence type="ECO:0008006" key="3">
    <source>
        <dbReference type="Google" id="ProtNLM"/>
    </source>
</evidence>
<proteinExistence type="predicted"/>